<proteinExistence type="predicted"/>
<feature type="region of interest" description="Disordered" evidence="1">
    <location>
        <begin position="56"/>
        <end position="105"/>
    </location>
</feature>
<reference evidence="2 3" key="1">
    <citation type="journal article" date="2024" name="G3 (Bethesda)">
        <title>Genome assembly of Hibiscus sabdariffa L. provides insights into metabolisms of medicinal natural products.</title>
        <authorList>
            <person name="Kim T."/>
        </authorList>
    </citation>
    <scope>NUCLEOTIDE SEQUENCE [LARGE SCALE GENOMIC DNA]</scope>
    <source>
        <strain evidence="2">TK-2024</strain>
        <tissue evidence="2">Old leaves</tissue>
    </source>
</reference>
<evidence type="ECO:0008006" key="4">
    <source>
        <dbReference type="Google" id="ProtNLM"/>
    </source>
</evidence>
<sequence>MNLISRSFFKDLEDYFVDCEFKHLEREGNTLAHIVANAARKEKSDSEIKKLLAAQMGETDVEASETIEETGEAAGASEDAEASETGEAAEASETREPREAESSED</sequence>
<keyword evidence="3" id="KW-1185">Reference proteome</keyword>
<feature type="compositionally biased region" description="Acidic residues" evidence="1">
    <location>
        <begin position="59"/>
        <end position="71"/>
    </location>
</feature>
<accession>A0ABR2C8K3</accession>
<evidence type="ECO:0000313" key="3">
    <source>
        <dbReference type="Proteomes" id="UP001472677"/>
    </source>
</evidence>
<dbReference type="EMBL" id="JBBPBM010000063">
    <property type="protein sequence ID" value="KAK8515753.1"/>
    <property type="molecule type" value="Genomic_DNA"/>
</dbReference>
<evidence type="ECO:0000313" key="2">
    <source>
        <dbReference type="EMBL" id="KAK8515753.1"/>
    </source>
</evidence>
<evidence type="ECO:0000256" key="1">
    <source>
        <dbReference type="SAM" id="MobiDB-lite"/>
    </source>
</evidence>
<dbReference type="Proteomes" id="UP001472677">
    <property type="component" value="Unassembled WGS sequence"/>
</dbReference>
<protein>
    <recommendedName>
        <fullName evidence="4">RNase H type-1 domain-containing protein</fullName>
    </recommendedName>
</protein>
<organism evidence="2 3">
    <name type="scientific">Hibiscus sabdariffa</name>
    <name type="common">roselle</name>
    <dbReference type="NCBI Taxonomy" id="183260"/>
    <lineage>
        <taxon>Eukaryota</taxon>
        <taxon>Viridiplantae</taxon>
        <taxon>Streptophyta</taxon>
        <taxon>Embryophyta</taxon>
        <taxon>Tracheophyta</taxon>
        <taxon>Spermatophyta</taxon>
        <taxon>Magnoliopsida</taxon>
        <taxon>eudicotyledons</taxon>
        <taxon>Gunneridae</taxon>
        <taxon>Pentapetalae</taxon>
        <taxon>rosids</taxon>
        <taxon>malvids</taxon>
        <taxon>Malvales</taxon>
        <taxon>Malvaceae</taxon>
        <taxon>Malvoideae</taxon>
        <taxon>Hibiscus</taxon>
    </lineage>
</organism>
<comment type="caution">
    <text evidence="2">The sequence shown here is derived from an EMBL/GenBank/DDBJ whole genome shotgun (WGS) entry which is preliminary data.</text>
</comment>
<gene>
    <name evidence="2" type="ORF">V6N12_075779</name>
</gene>
<feature type="compositionally biased region" description="Basic and acidic residues" evidence="1">
    <location>
        <begin position="92"/>
        <end position="105"/>
    </location>
</feature>
<name>A0ABR2C8K3_9ROSI</name>